<evidence type="ECO:0000259" key="10">
    <source>
        <dbReference type="Pfam" id="PF00291"/>
    </source>
</evidence>
<reference evidence="11 12" key="1">
    <citation type="submission" date="2021-04" db="EMBL/GenBank/DDBJ databases">
        <authorList>
            <person name="Bliznina A."/>
        </authorList>
    </citation>
    <scope>NUCLEOTIDE SEQUENCE [LARGE SCALE GENOMIC DNA]</scope>
</reference>
<dbReference type="EMBL" id="OU015569">
    <property type="protein sequence ID" value="CAG5096671.1"/>
    <property type="molecule type" value="Genomic_DNA"/>
</dbReference>
<evidence type="ECO:0000256" key="4">
    <source>
        <dbReference type="ARBA" id="ARBA00022898"/>
    </source>
</evidence>
<dbReference type="PANTHER" id="PTHR48078">
    <property type="entry name" value="THREONINE DEHYDRATASE, MITOCHONDRIAL-RELATED"/>
    <property type="match status" value="1"/>
</dbReference>
<evidence type="ECO:0000256" key="2">
    <source>
        <dbReference type="ARBA" id="ARBA00010869"/>
    </source>
</evidence>
<feature type="domain" description="Tryptophan synthase beta chain-like PALP" evidence="10">
    <location>
        <begin position="3"/>
        <end position="143"/>
    </location>
</feature>
<evidence type="ECO:0000313" key="12">
    <source>
        <dbReference type="Proteomes" id="UP001158576"/>
    </source>
</evidence>
<dbReference type="SUPFAM" id="SSF53686">
    <property type="entry name" value="Tryptophan synthase beta subunit-like PLP-dependent enzymes"/>
    <property type="match status" value="1"/>
</dbReference>
<keyword evidence="9" id="KW-0812">Transmembrane</keyword>
<name>A0ABN7SFM9_OIKDI</name>
<evidence type="ECO:0000256" key="6">
    <source>
        <dbReference type="ARBA" id="ARBA00041766"/>
    </source>
</evidence>
<evidence type="ECO:0000256" key="7">
    <source>
        <dbReference type="ARBA" id="ARBA00042605"/>
    </source>
</evidence>
<evidence type="ECO:0000256" key="9">
    <source>
        <dbReference type="SAM" id="Phobius"/>
    </source>
</evidence>
<keyword evidence="5" id="KW-0456">Lyase</keyword>
<dbReference type="InterPro" id="IPR036052">
    <property type="entry name" value="TrpB-like_PALP_sf"/>
</dbReference>
<feature type="transmembrane region" description="Helical" evidence="9">
    <location>
        <begin position="7"/>
        <end position="26"/>
    </location>
</feature>
<dbReference type="Proteomes" id="UP001158576">
    <property type="component" value="Chromosome XSR"/>
</dbReference>
<comment type="catalytic activity">
    <reaction evidence="8">
        <text>L-serine = pyruvate + NH4(+)</text>
        <dbReference type="Rhea" id="RHEA:19169"/>
        <dbReference type="ChEBI" id="CHEBI:15361"/>
        <dbReference type="ChEBI" id="CHEBI:28938"/>
        <dbReference type="ChEBI" id="CHEBI:33384"/>
        <dbReference type="EC" id="4.3.1.17"/>
    </reaction>
</comment>
<accession>A0ABN7SFM9</accession>
<keyword evidence="12" id="KW-1185">Reference proteome</keyword>
<comment type="cofactor">
    <cofactor evidence="1">
        <name>pyridoxal 5'-phosphate</name>
        <dbReference type="ChEBI" id="CHEBI:597326"/>
    </cofactor>
</comment>
<protein>
    <recommendedName>
        <fullName evidence="3">L-serine ammonia-lyase</fullName>
        <ecNumber evidence="3">4.3.1.17</ecNumber>
    </recommendedName>
    <alternativeName>
        <fullName evidence="6">L-serine deaminase</fullName>
    </alternativeName>
    <alternativeName>
        <fullName evidence="7">L-threonine dehydratase</fullName>
    </alternativeName>
</protein>
<keyword evidence="9" id="KW-0472">Membrane</keyword>
<dbReference type="Gene3D" id="3.40.50.1100">
    <property type="match status" value="1"/>
</dbReference>
<organism evidence="11 12">
    <name type="scientific">Oikopleura dioica</name>
    <name type="common">Tunicate</name>
    <dbReference type="NCBI Taxonomy" id="34765"/>
    <lineage>
        <taxon>Eukaryota</taxon>
        <taxon>Metazoa</taxon>
        <taxon>Chordata</taxon>
        <taxon>Tunicata</taxon>
        <taxon>Appendicularia</taxon>
        <taxon>Copelata</taxon>
        <taxon>Oikopleuridae</taxon>
        <taxon>Oikopleura</taxon>
    </lineage>
</organism>
<dbReference type="PANTHER" id="PTHR48078:SF2">
    <property type="entry name" value="CATABOLIC L-SERINE_THREONINE DEHYDRATASE"/>
    <property type="match status" value="1"/>
</dbReference>
<sequence length="165" mass="17733">MRGQKPGLIVCSVGGGGLLAGLILGLERNGWEDVPILAMETHGADCLNKSLACGELVTLDGINSIAKSLGARATTQQILDLARNYKGKVYYKTCHDTEVIQVIEKFLGDHRFFVEPACAATLVSCYLKEYLKDIPIGDGPLVLEICGGSAVSVQMLETWKKTAFS</sequence>
<keyword evidence="4" id="KW-0663">Pyridoxal phosphate</keyword>
<evidence type="ECO:0000256" key="3">
    <source>
        <dbReference type="ARBA" id="ARBA00012093"/>
    </source>
</evidence>
<comment type="similarity">
    <text evidence="2">Belongs to the serine/threonine dehydratase family.</text>
</comment>
<dbReference type="InterPro" id="IPR001926">
    <property type="entry name" value="TrpB-like_PALP"/>
</dbReference>
<evidence type="ECO:0000256" key="5">
    <source>
        <dbReference type="ARBA" id="ARBA00023239"/>
    </source>
</evidence>
<evidence type="ECO:0000313" key="11">
    <source>
        <dbReference type="EMBL" id="CAG5096671.1"/>
    </source>
</evidence>
<evidence type="ECO:0000256" key="8">
    <source>
        <dbReference type="ARBA" id="ARBA00049406"/>
    </source>
</evidence>
<gene>
    <name evidence="11" type="ORF">OKIOD_LOCUS6287</name>
</gene>
<keyword evidence="9" id="KW-1133">Transmembrane helix</keyword>
<dbReference type="Pfam" id="PF00291">
    <property type="entry name" value="PALP"/>
    <property type="match status" value="1"/>
</dbReference>
<dbReference type="EC" id="4.3.1.17" evidence="3"/>
<proteinExistence type="inferred from homology"/>
<evidence type="ECO:0000256" key="1">
    <source>
        <dbReference type="ARBA" id="ARBA00001933"/>
    </source>
</evidence>
<dbReference type="InterPro" id="IPR050147">
    <property type="entry name" value="Ser/Thr_Dehydratase"/>
</dbReference>